<dbReference type="Proteomes" id="UP001055732">
    <property type="component" value="Chromosome"/>
</dbReference>
<reference evidence="1" key="1">
    <citation type="journal article" date="1998" name="Int. J. Syst. Bacteriol. 48 Pt">
        <title>Thermococcus guaymasensis sp. nov. and Thermococcus aggregans sp. nov., two novel thermophilic archaea isolated from the Guaymas Basin hydrothermal vent site.</title>
        <authorList>
            <person name="Canganella F."/>
            <person name="Jones W.J."/>
            <person name="Gambacorta A."/>
            <person name="Antranikian G."/>
        </authorList>
    </citation>
    <scope>NUCLEOTIDE SEQUENCE</scope>
    <source>
        <strain evidence="1">TY</strain>
    </source>
</reference>
<dbReference type="SUPFAM" id="SSF53649">
    <property type="entry name" value="Alkaline phosphatase-like"/>
    <property type="match status" value="1"/>
</dbReference>
<evidence type="ECO:0000313" key="2">
    <source>
        <dbReference type="Proteomes" id="UP001055732"/>
    </source>
</evidence>
<organism evidence="1 2">
    <name type="scientific">Thermococcus aggregans</name>
    <dbReference type="NCBI Taxonomy" id="110163"/>
    <lineage>
        <taxon>Archaea</taxon>
        <taxon>Methanobacteriati</taxon>
        <taxon>Methanobacteriota</taxon>
        <taxon>Thermococci</taxon>
        <taxon>Thermococcales</taxon>
        <taxon>Thermococcaceae</taxon>
        <taxon>Thermococcus</taxon>
    </lineage>
</organism>
<dbReference type="AlphaFoldDB" id="A0A9E7SPM2"/>
<dbReference type="Pfam" id="PF01663">
    <property type="entry name" value="Phosphodiest"/>
    <property type="match status" value="1"/>
</dbReference>
<dbReference type="Gene3D" id="3.40.720.10">
    <property type="entry name" value="Alkaline Phosphatase, subunit A"/>
    <property type="match status" value="2"/>
</dbReference>
<dbReference type="InterPro" id="IPR002591">
    <property type="entry name" value="Phosphodiest/P_Trfase"/>
</dbReference>
<proteinExistence type="predicted"/>
<name>A0A9E7SPM2_THEAG</name>
<dbReference type="KEGG" id="tagg:NF865_02215"/>
<keyword evidence="2" id="KW-1185">Reference proteome</keyword>
<gene>
    <name evidence="1" type="ORF">NF865_02215</name>
</gene>
<dbReference type="RefSeq" id="WP_253304993.1">
    <property type="nucleotide sequence ID" value="NZ_CP099582.1"/>
</dbReference>
<dbReference type="InterPro" id="IPR017850">
    <property type="entry name" value="Alkaline_phosphatase_core_sf"/>
</dbReference>
<dbReference type="EMBL" id="CP099582">
    <property type="protein sequence ID" value="USS41052.1"/>
    <property type="molecule type" value="Genomic_DNA"/>
</dbReference>
<reference evidence="1" key="2">
    <citation type="submission" date="2022-06" db="EMBL/GenBank/DDBJ databases">
        <authorList>
            <person name="Park Y.-J."/>
        </authorList>
    </citation>
    <scope>NUCLEOTIDE SEQUENCE</scope>
    <source>
        <strain evidence="1">TY</strain>
    </source>
</reference>
<accession>A0A9E7SPM2</accession>
<evidence type="ECO:0000313" key="1">
    <source>
        <dbReference type="EMBL" id="USS41052.1"/>
    </source>
</evidence>
<sequence length="472" mass="54659">MPSPKKVVIIGLDGANKTTARLVGIDTELHDFISTIPPYTPPSWTSILTGVNPAKHGIIGWQKVDLERNKVSLFTSLDVKYPRLSEILDIANLKSVLINLPMTYPFNGIRKRENTIIISDWAAPKQAIFPQKLEEKYREYLIDPPHEWAKYGKKEYPRRVKEYTETRMNLYYDLLERDDWNLYFIVFSETDWFSHIFPEILEGENTHIVTPTFKLIREFIETAKSMADFLFIVSDHGFEVKNKVFYVNEVLAENGFIRYNKTKARIVNIIKNNVPKEILNKVLTKAGKSASVVSYIAQKADAFMVEPANWGIYVRDKSQTPKVKNALKKYDEIFDVIEFKLLHKGPYLKRMPDLIVIPKKGVEFSHELKGKITEKTCKGDHEIHGVFSVYGEQVKEHIEFEKLPRVYDIVPTVLHIFGLPILGDIDGKVLGEIFEETSEFAKKKPKYVDLSYYGIKQEKINQKHFKKLIKII</sequence>
<protein>
    <submittedName>
        <fullName evidence="1">Alkaline phosphatase family protein</fullName>
    </submittedName>
</protein>